<feature type="non-terminal residue" evidence="1">
    <location>
        <position position="152"/>
    </location>
</feature>
<dbReference type="EMBL" id="LAZR01062398">
    <property type="protein sequence ID" value="KKK61600.1"/>
    <property type="molecule type" value="Genomic_DNA"/>
</dbReference>
<proteinExistence type="predicted"/>
<gene>
    <name evidence="1" type="ORF">LCGC14_3012730</name>
</gene>
<reference evidence="1" key="1">
    <citation type="journal article" date="2015" name="Nature">
        <title>Complex archaea that bridge the gap between prokaryotes and eukaryotes.</title>
        <authorList>
            <person name="Spang A."/>
            <person name="Saw J.H."/>
            <person name="Jorgensen S.L."/>
            <person name="Zaremba-Niedzwiedzka K."/>
            <person name="Martijn J."/>
            <person name="Lind A.E."/>
            <person name="van Eijk R."/>
            <person name="Schleper C."/>
            <person name="Guy L."/>
            <person name="Ettema T.J."/>
        </authorList>
    </citation>
    <scope>NUCLEOTIDE SEQUENCE</scope>
</reference>
<protein>
    <submittedName>
        <fullName evidence="1">Uncharacterized protein</fullName>
    </submittedName>
</protein>
<sequence length="152" mass="16816">MPYSGPNDSKLPKNVRALSIARRKQWVNVFNSSFEACKKAGRSECDGEAMRKANGVVKEKDMGLPVQCPACKAFTPDVEKDVTEVACAECQAPLTLEWDPDDEEGKVSAKCVDVACESAFGDGATTFSEYDNWREARDAESDMRETTWVFSE</sequence>
<comment type="caution">
    <text evidence="1">The sequence shown here is derived from an EMBL/GenBank/DDBJ whole genome shotgun (WGS) entry which is preliminary data.</text>
</comment>
<dbReference type="AlphaFoldDB" id="A0A0F8XKH9"/>
<organism evidence="1">
    <name type="scientific">marine sediment metagenome</name>
    <dbReference type="NCBI Taxonomy" id="412755"/>
    <lineage>
        <taxon>unclassified sequences</taxon>
        <taxon>metagenomes</taxon>
        <taxon>ecological metagenomes</taxon>
    </lineage>
</organism>
<name>A0A0F8XKH9_9ZZZZ</name>
<accession>A0A0F8XKH9</accession>
<evidence type="ECO:0000313" key="1">
    <source>
        <dbReference type="EMBL" id="KKK61600.1"/>
    </source>
</evidence>